<dbReference type="Proteomes" id="UP001165121">
    <property type="component" value="Unassembled WGS sequence"/>
</dbReference>
<feature type="region of interest" description="Disordered" evidence="1">
    <location>
        <begin position="16"/>
        <end position="95"/>
    </location>
</feature>
<evidence type="ECO:0000313" key="3">
    <source>
        <dbReference type="Proteomes" id="UP001165121"/>
    </source>
</evidence>
<accession>A0A9W7CPF9</accession>
<evidence type="ECO:0000256" key="1">
    <source>
        <dbReference type="SAM" id="MobiDB-lite"/>
    </source>
</evidence>
<dbReference type="EMBL" id="BSXT01000867">
    <property type="protein sequence ID" value="GMF35346.1"/>
    <property type="molecule type" value="Genomic_DNA"/>
</dbReference>
<organism evidence="2 3">
    <name type="scientific">Phytophthora fragariaefolia</name>
    <dbReference type="NCBI Taxonomy" id="1490495"/>
    <lineage>
        <taxon>Eukaryota</taxon>
        <taxon>Sar</taxon>
        <taxon>Stramenopiles</taxon>
        <taxon>Oomycota</taxon>
        <taxon>Peronosporomycetes</taxon>
        <taxon>Peronosporales</taxon>
        <taxon>Peronosporaceae</taxon>
        <taxon>Phytophthora</taxon>
    </lineage>
</organism>
<comment type="caution">
    <text evidence="2">The sequence shown here is derived from an EMBL/GenBank/DDBJ whole genome shotgun (WGS) entry which is preliminary data.</text>
</comment>
<feature type="compositionally biased region" description="Low complexity" evidence="1">
    <location>
        <begin position="47"/>
        <end position="64"/>
    </location>
</feature>
<dbReference type="OrthoDB" id="89190at2759"/>
<keyword evidence="3" id="KW-1185">Reference proteome</keyword>
<evidence type="ECO:0000313" key="2">
    <source>
        <dbReference type="EMBL" id="GMF35346.1"/>
    </source>
</evidence>
<dbReference type="AlphaFoldDB" id="A0A9W7CPF9"/>
<reference evidence="2" key="1">
    <citation type="submission" date="2023-04" db="EMBL/GenBank/DDBJ databases">
        <title>Phytophthora fragariaefolia NBRC 109709.</title>
        <authorList>
            <person name="Ichikawa N."/>
            <person name="Sato H."/>
            <person name="Tonouchi N."/>
        </authorList>
    </citation>
    <scope>NUCLEOTIDE SEQUENCE</scope>
    <source>
        <strain evidence="2">NBRC 109709</strain>
    </source>
</reference>
<protein>
    <submittedName>
        <fullName evidence="2">Unnamed protein product</fullName>
    </submittedName>
</protein>
<sequence>MPHYFVVDARFSFSTDLGVPQPNSGLFRESKGSTPGLKSRRPKPPRARSGSISIPSFSSFPQSPVNRLAQSMGPRSHQQTKENAWSRHTTPAMSSQRGDFYFDYKFEDSWDQSYRAKSNRRSVWQRFTENVDKCVFRIASKFYK</sequence>
<proteinExistence type="predicted"/>
<name>A0A9W7CPF9_9STRA</name>
<feature type="compositionally biased region" description="Polar residues" evidence="1">
    <location>
        <begin position="81"/>
        <end position="95"/>
    </location>
</feature>
<gene>
    <name evidence="2" type="ORF">Pfra01_000932800</name>
</gene>